<dbReference type="EMBL" id="BSEH01000708">
    <property type="protein sequence ID" value="GLJ59141.1"/>
    <property type="molecule type" value="Genomic_DNA"/>
</dbReference>
<proteinExistence type="predicted"/>
<accession>A0AAD3RPQ4</accession>
<dbReference type="AlphaFoldDB" id="A0AAD3RPQ4"/>
<evidence type="ECO:0000313" key="2">
    <source>
        <dbReference type="EMBL" id="GLJ59141.1"/>
    </source>
</evidence>
<organism evidence="1 3">
    <name type="scientific">Cryptomeria japonica</name>
    <name type="common">Japanese cedar</name>
    <name type="synonym">Cupressus japonica</name>
    <dbReference type="NCBI Taxonomy" id="3369"/>
    <lineage>
        <taxon>Eukaryota</taxon>
        <taxon>Viridiplantae</taxon>
        <taxon>Streptophyta</taxon>
        <taxon>Embryophyta</taxon>
        <taxon>Tracheophyta</taxon>
        <taxon>Spermatophyta</taxon>
        <taxon>Pinopsida</taxon>
        <taxon>Pinidae</taxon>
        <taxon>Conifers II</taxon>
        <taxon>Cupressales</taxon>
        <taxon>Cupressaceae</taxon>
        <taxon>Cryptomeria</taxon>
    </lineage>
</organism>
<comment type="caution">
    <text evidence="1">The sequence shown here is derived from an EMBL/GenBank/DDBJ whole genome shotgun (WGS) entry which is preliminary data.</text>
</comment>
<reference evidence="1" key="1">
    <citation type="submission" date="2022-12" db="EMBL/GenBank/DDBJ databases">
        <title>Chromosome-Level Genome Assembly of Japanese Cedar (Cryptomeriajaponica D. Don).</title>
        <authorList>
            <person name="Fujino T."/>
            <person name="Yamaguchi K."/>
            <person name="Yokoyama T."/>
            <person name="Hamanaka T."/>
            <person name="Harazono Y."/>
            <person name="Kamada H."/>
            <person name="Kobayashi W."/>
            <person name="Ujino-Ihara T."/>
            <person name="Uchiyama K."/>
            <person name="Matsumoto A."/>
            <person name="Izuno A."/>
            <person name="Tsumura Y."/>
            <person name="Toyoda A."/>
            <person name="Shigenobu S."/>
            <person name="Moriguchi Y."/>
            <person name="Ueno S."/>
            <person name="Kasahara M."/>
        </authorList>
    </citation>
    <scope>NUCLEOTIDE SEQUENCE</scope>
</reference>
<protein>
    <submittedName>
        <fullName evidence="1">Uncharacterized protein</fullName>
    </submittedName>
</protein>
<dbReference type="EMBL" id="BSEH01000022">
    <property type="protein sequence ID" value="GLJ56438.1"/>
    <property type="molecule type" value="Genomic_DNA"/>
</dbReference>
<name>A0AAD3RPQ4_CRYJA</name>
<dbReference type="Proteomes" id="UP001234787">
    <property type="component" value="Unassembled WGS sequence"/>
</dbReference>
<evidence type="ECO:0000313" key="3">
    <source>
        <dbReference type="Proteomes" id="UP001234787"/>
    </source>
</evidence>
<gene>
    <name evidence="1" type="ORF">SUGI_1224240</name>
    <name evidence="2" type="ORF">SUGI_1494100</name>
</gene>
<evidence type="ECO:0000313" key="1">
    <source>
        <dbReference type="EMBL" id="GLJ56438.1"/>
    </source>
</evidence>
<keyword evidence="3" id="KW-1185">Reference proteome</keyword>
<sequence>MSARSKKRVEISVCNAPAHSEMVRRVPGNAKTKTSTAEVVKAKEARKASEFEILFPYVVYADFLVAELEAVVSPTKKVEAIDRVADPEHISRRNRRGHAY</sequence>